<evidence type="ECO:0000313" key="8">
    <source>
        <dbReference type="Proteomes" id="UP000594262"/>
    </source>
</evidence>
<keyword evidence="2" id="KW-0963">Cytoplasm</keyword>
<feature type="domain" description="PH" evidence="5">
    <location>
        <begin position="533"/>
        <end position="571"/>
    </location>
</feature>
<evidence type="ECO:0000259" key="6">
    <source>
        <dbReference type="PROSITE" id="PS50010"/>
    </source>
</evidence>
<dbReference type="GO" id="GO:0005085">
    <property type="term" value="F:guanyl-nucleotide exchange factor activity"/>
    <property type="evidence" value="ECO:0007669"/>
    <property type="project" value="UniProtKB-KW"/>
</dbReference>
<dbReference type="GeneID" id="136805755"/>
<feature type="domain" description="DH" evidence="6">
    <location>
        <begin position="243"/>
        <end position="426"/>
    </location>
</feature>
<dbReference type="GO" id="GO:0035556">
    <property type="term" value="P:intracellular signal transduction"/>
    <property type="evidence" value="ECO:0007669"/>
    <property type="project" value="InterPro"/>
</dbReference>
<dbReference type="EnsemblMetazoa" id="CLYHEMT010539.2">
    <property type="protein sequence ID" value="CLYHEMP010539.2"/>
    <property type="gene ID" value="CLYHEMG010539"/>
</dbReference>
<dbReference type="SUPFAM" id="SSF48065">
    <property type="entry name" value="DBL homology domain (DH-domain)"/>
    <property type="match status" value="1"/>
</dbReference>
<dbReference type="PROSITE" id="PS50010">
    <property type="entry name" value="DH_2"/>
    <property type="match status" value="1"/>
</dbReference>
<dbReference type="GO" id="GO:0005737">
    <property type="term" value="C:cytoplasm"/>
    <property type="evidence" value="ECO:0007669"/>
    <property type="project" value="UniProtKB-SubCell"/>
</dbReference>
<dbReference type="InterPro" id="IPR011993">
    <property type="entry name" value="PH-like_dom_sf"/>
</dbReference>
<dbReference type="AlphaFoldDB" id="A0A7M5WM02"/>
<accession>A0A7M5WM02</accession>
<feature type="region of interest" description="Disordered" evidence="4">
    <location>
        <begin position="67"/>
        <end position="88"/>
    </location>
</feature>
<dbReference type="InterPro" id="IPR055251">
    <property type="entry name" value="SOS1_NGEF_PH"/>
</dbReference>
<dbReference type="PROSITE" id="PS50003">
    <property type="entry name" value="PH_DOMAIN"/>
    <property type="match status" value="1"/>
</dbReference>
<keyword evidence="8" id="KW-1185">Reference proteome</keyword>
<name>A0A7M5WM02_9CNID</name>
<dbReference type="PANTHER" id="PTHR46006:SF8">
    <property type="entry name" value="DH DOMAIN-CONTAINING PROTEIN"/>
    <property type="match status" value="1"/>
</dbReference>
<dbReference type="SUPFAM" id="SSF50729">
    <property type="entry name" value="PH domain-like"/>
    <property type="match status" value="1"/>
</dbReference>
<dbReference type="InterPro" id="IPR001331">
    <property type="entry name" value="GDS_CDC24_CS"/>
</dbReference>
<sequence length="579" mass="66465">MSFRSKERLLKLLPRRSPRLLAKSQSTSDISSSMVDLGLKGAKELHKSHSMVRPGHSFRPVIMKKQKAKQKEEANKTKSLKRMRESAVSLRSIENVMPTPMKRIKSSTSQKDIALKAIDAIKEHPPKKRFSTRVATFAKGLSPSNSFRRKRYQDSKLPASRSFDNNENDKIDKITVKKSSEVQRSTSLRLPRNQTAANNVFYQSQRKQRKTSCVTPARRRGSKLWVDSFEYDESDGWTPQQIKRQEAIYELYCGETDMVEDLKLLQEVYFNPVAKLKLLTEEDLASIFGNIQVLLPLHEDLVKRLEEVRTENGSIEEIGRILTEWIPTLRPYIPYCANQLQMKNMLLHKTKENKHFSDFLQRCLESPFSRKLDLWSFLDSPRSKLVKYPLLISNMHKYTPKEHPDNIILYQAIQELEVIIKEADKATGKSKSSFYKDRMYFLDEGDHREALSQAQVLLCHGSLKNKNGGKIEAFLFDTVFLITRPASRNGMEMYQVLSQPLLTNDMEYANVSDGELRLGGSFRSSLTKGPTAKFAFRVNPKELTRGKSIILQANDQHDKKQWLNALSKVASMPSKGDPS</sequence>
<dbReference type="OrthoDB" id="5966794at2759"/>
<dbReference type="InterPro" id="IPR001849">
    <property type="entry name" value="PH_domain"/>
</dbReference>
<dbReference type="Pfam" id="PF00621">
    <property type="entry name" value="RhoGEF"/>
    <property type="match status" value="1"/>
</dbReference>
<protein>
    <recommendedName>
        <fullName evidence="9">Neuroepithelial cell-transforming gene 1 protein</fullName>
    </recommendedName>
</protein>
<dbReference type="PANTHER" id="PTHR46006">
    <property type="entry name" value="RHO GUANINE NUCLEOTIDE EXCHANGE FACTOR AT 64C, ISOFORM A"/>
    <property type="match status" value="1"/>
</dbReference>
<proteinExistence type="predicted"/>
<dbReference type="GO" id="GO:0035025">
    <property type="term" value="P:positive regulation of Rho protein signal transduction"/>
    <property type="evidence" value="ECO:0007669"/>
    <property type="project" value="TreeGrafter"/>
</dbReference>
<reference evidence="7" key="1">
    <citation type="submission" date="2021-01" db="UniProtKB">
        <authorList>
            <consortium name="EnsemblMetazoa"/>
        </authorList>
    </citation>
    <scope>IDENTIFICATION</scope>
</reference>
<dbReference type="InterPro" id="IPR000219">
    <property type="entry name" value="DH_dom"/>
</dbReference>
<evidence type="ECO:0000256" key="3">
    <source>
        <dbReference type="ARBA" id="ARBA00022658"/>
    </source>
</evidence>
<dbReference type="Gene3D" id="1.20.900.10">
    <property type="entry name" value="Dbl homology (DH) domain"/>
    <property type="match status" value="1"/>
</dbReference>
<dbReference type="PROSITE" id="PS00741">
    <property type="entry name" value="DH_1"/>
    <property type="match status" value="1"/>
</dbReference>
<evidence type="ECO:0000256" key="1">
    <source>
        <dbReference type="ARBA" id="ARBA00004496"/>
    </source>
</evidence>
<evidence type="ECO:0000256" key="2">
    <source>
        <dbReference type="ARBA" id="ARBA00022490"/>
    </source>
</evidence>
<dbReference type="RefSeq" id="XP_066918400.1">
    <property type="nucleotide sequence ID" value="XM_067062299.1"/>
</dbReference>
<dbReference type="SMART" id="SM00325">
    <property type="entry name" value="RhoGEF"/>
    <property type="match status" value="1"/>
</dbReference>
<dbReference type="Pfam" id="PF22697">
    <property type="entry name" value="SOS1_NGEF_PH"/>
    <property type="match status" value="1"/>
</dbReference>
<dbReference type="Proteomes" id="UP000594262">
    <property type="component" value="Unplaced"/>
</dbReference>
<evidence type="ECO:0000313" key="7">
    <source>
        <dbReference type="EnsemblMetazoa" id="CLYHEMP010539.2"/>
    </source>
</evidence>
<keyword evidence="3" id="KW-0344">Guanine-nucleotide releasing factor</keyword>
<evidence type="ECO:0000256" key="4">
    <source>
        <dbReference type="SAM" id="MobiDB-lite"/>
    </source>
</evidence>
<feature type="region of interest" description="Disordered" evidence="4">
    <location>
        <begin position="144"/>
        <end position="166"/>
    </location>
</feature>
<dbReference type="Gene3D" id="2.30.29.30">
    <property type="entry name" value="Pleckstrin-homology domain (PH domain)/Phosphotyrosine-binding domain (PTB)"/>
    <property type="match status" value="1"/>
</dbReference>
<dbReference type="InterPro" id="IPR051480">
    <property type="entry name" value="Endocytic_GEF_Adapter"/>
</dbReference>
<evidence type="ECO:0008006" key="9">
    <source>
        <dbReference type="Google" id="ProtNLM"/>
    </source>
</evidence>
<evidence type="ECO:0000259" key="5">
    <source>
        <dbReference type="PROSITE" id="PS50003"/>
    </source>
</evidence>
<dbReference type="CDD" id="cd00160">
    <property type="entry name" value="RhoGEF"/>
    <property type="match status" value="1"/>
</dbReference>
<comment type="subcellular location">
    <subcellularLocation>
        <location evidence="1">Cytoplasm</location>
    </subcellularLocation>
</comment>
<organism evidence="7 8">
    <name type="scientific">Clytia hemisphaerica</name>
    <dbReference type="NCBI Taxonomy" id="252671"/>
    <lineage>
        <taxon>Eukaryota</taxon>
        <taxon>Metazoa</taxon>
        <taxon>Cnidaria</taxon>
        <taxon>Hydrozoa</taxon>
        <taxon>Hydroidolina</taxon>
        <taxon>Leptothecata</taxon>
        <taxon>Obeliida</taxon>
        <taxon>Clytiidae</taxon>
        <taxon>Clytia</taxon>
    </lineage>
</organism>
<dbReference type="InterPro" id="IPR035899">
    <property type="entry name" value="DBL_dom_sf"/>
</dbReference>